<sequence>MEIKVNSLVPVTETTPPPTFLSTSTQTTQPPNCPFISSSFPDIIAVSIEVIFFEAPPPWHRATPGLKQHMQALAKKKQFQCEICLRRFRFETNLHEHKSVHKDKVFECLFPKCTQTCRLKGNLKKHMRVHYNSVEGWDEEYKKFTSSLKKPKKQQKRNGSTNGELH</sequence>
<evidence type="ECO:0000256" key="7">
    <source>
        <dbReference type="PROSITE-ProRule" id="PRU00042"/>
    </source>
</evidence>
<evidence type="ECO:0000313" key="10">
    <source>
        <dbReference type="EMBL" id="KAF1746188.1"/>
    </source>
</evidence>
<evidence type="ECO:0000256" key="3">
    <source>
        <dbReference type="ARBA" id="ARBA00022737"/>
    </source>
</evidence>
<keyword evidence="5" id="KW-0862">Zinc</keyword>
<dbReference type="SUPFAM" id="SSF57667">
    <property type="entry name" value="beta-beta-alpha zinc fingers"/>
    <property type="match status" value="2"/>
</dbReference>
<organism evidence="10 11">
    <name type="scientific">Caenorhabditis remanei</name>
    <name type="common">Caenorhabditis vulgaris</name>
    <dbReference type="NCBI Taxonomy" id="31234"/>
    <lineage>
        <taxon>Eukaryota</taxon>
        <taxon>Metazoa</taxon>
        <taxon>Ecdysozoa</taxon>
        <taxon>Nematoda</taxon>
        <taxon>Chromadorea</taxon>
        <taxon>Rhabditida</taxon>
        <taxon>Rhabditina</taxon>
        <taxon>Rhabditomorpha</taxon>
        <taxon>Rhabditoidea</taxon>
        <taxon>Rhabditidae</taxon>
        <taxon>Peloderinae</taxon>
        <taxon>Caenorhabditis</taxon>
    </lineage>
</organism>
<comment type="subcellular location">
    <subcellularLocation>
        <location evidence="1">Nucleus</location>
    </subcellularLocation>
</comment>
<feature type="domain" description="C2H2-type" evidence="9">
    <location>
        <begin position="79"/>
        <end position="106"/>
    </location>
</feature>
<dbReference type="KEGG" id="crq:GCK72_022641"/>
<dbReference type="PANTHER" id="PTHR24394:SF44">
    <property type="entry name" value="ZINC FINGER PROTEIN 271-LIKE"/>
    <property type="match status" value="1"/>
</dbReference>
<dbReference type="RefSeq" id="XP_053578522.1">
    <property type="nucleotide sequence ID" value="XM_053734956.1"/>
</dbReference>
<feature type="region of interest" description="Disordered" evidence="8">
    <location>
        <begin position="145"/>
        <end position="166"/>
    </location>
</feature>
<dbReference type="CTD" id="78777502"/>
<dbReference type="PANTHER" id="PTHR24394">
    <property type="entry name" value="ZINC FINGER PROTEIN"/>
    <property type="match status" value="1"/>
</dbReference>
<dbReference type="SMART" id="SM00355">
    <property type="entry name" value="ZnF_C2H2"/>
    <property type="match status" value="2"/>
</dbReference>
<dbReference type="GO" id="GO:0008270">
    <property type="term" value="F:zinc ion binding"/>
    <property type="evidence" value="ECO:0007669"/>
    <property type="project" value="UniProtKB-KW"/>
</dbReference>
<dbReference type="Gene3D" id="3.30.160.60">
    <property type="entry name" value="Classic Zinc Finger"/>
    <property type="match status" value="2"/>
</dbReference>
<dbReference type="EMBL" id="WUAV01000006">
    <property type="protein sequence ID" value="KAF1746188.1"/>
    <property type="molecule type" value="Genomic_DNA"/>
</dbReference>
<feature type="compositionally biased region" description="Polar residues" evidence="8">
    <location>
        <begin position="157"/>
        <end position="166"/>
    </location>
</feature>
<dbReference type="AlphaFoldDB" id="A0A6A5FU93"/>
<evidence type="ECO:0000259" key="9">
    <source>
        <dbReference type="PROSITE" id="PS50157"/>
    </source>
</evidence>
<dbReference type="InterPro" id="IPR036236">
    <property type="entry name" value="Znf_C2H2_sf"/>
</dbReference>
<feature type="domain" description="C2H2-type" evidence="9">
    <location>
        <begin position="106"/>
        <end position="135"/>
    </location>
</feature>
<evidence type="ECO:0000256" key="8">
    <source>
        <dbReference type="SAM" id="MobiDB-lite"/>
    </source>
</evidence>
<reference evidence="10 11" key="1">
    <citation type="submission" date="2019-12" db="EMBL/GenBank/DDBJ databases">
        <title>Chromosome-level assembly of the Caenorhabditis remanei genome.</title>
        <authorList>
            <person name="Teterina A.A."/>
            <person name="Willis J.H."/>
            <person name="Phillips P.C."/>
        </authorList>
    </citation>
    <scope>NUCLEOTIDE SEQUENCE [LARGE SCALE GENOMIC DNA]</scope>
    <source>
        <strain evidence="10 11">PX506</strain>
        <tissue evidence="10">Whole organism</tissue>
    </source>
</reference>
<keyword evidence="3" id="KW-0677">Repeat</keyword>
<dbReference type="InterPro" id="IPR013087">
    <property type="entry name" value="Znf_C2H2_type"/>
</dbReference>
<dbReference type="GO" id="GO:0000981">
    <property type="term" value="F:DNA-binding transcription factor activity, RNA polymerase II-specific"/>
    <property type="evidence" value="ECO:0007669"/>
    <property type="project" value="TreeGrafter"/>
</dbReference>
<keyword evidence="2" id="KW-0479">Metal-binding</keyword>
<dbReference type="Proteomes" id="UP000483820">
    <property type="component" value="Chromosome X"/>
</dbReference>
<evidence type="ECO:0000256" key="2">
    <source>
        <dbReference type="ARBA" id="ARBA00022723"/>
    </source>
</evidence>
<evidence type="ECO:0000256" key="6">
    <source>
        <dbReference type="ARBA" id="ARBA00023242"/>
    </source>
</evidence>
<dbReference type="GO" id="GO:0005634">
    <property type="term" value="C:nucleus"/>
    <property type="evidence" value="ECO:0007669"/>
    <property type="project" value="UniProtKB-SubCell"/>
</dbReference>
<comment type="caution">
    <text evidence="10">The sequence shown here is derived from an EMBL/GenBank/DDBJ whole genome shotgun (WGS) entry which is preliminary data.</text>
</comment>
<evidence type="ECO:0000256" key="1">
    <source>
        <dbReference type="ARBA" id="ARBA00004123"/>
    </source>
</evidence>
<evidence type="ECO:0000256" key="4">
    <source>
        <dbReference type="ARBA" id="ARBA00022771"/>
    </source>
</evidence>
<dbReference type="GeneID" id="78777502"/>
<proteinExistence type="predicted"/>
<dbReference type="PROSITE" id="PS50157">
    <property type="entry name" value="ZINC_FINGER_C2H2_2"/>
    <property type="match status" value="2"/>
</dbReference>
<name>A0A6A5FU93_CAERE</name>
<keyword evidence="4 7" id="KW-0863">Zinc-finger</keyword>
<evidence type="ECO:0000313" key="11">
    <source>
        <dbReference type="Proteomes" id="UP000483820"/>
    </source>
</evidence>
<dbReference type="PROSITE" id="PS00028">
    <property type="entry name" value="ZINC_FINGER_C2H2_1"/>
    <property type="match status" value="2"/>
</dbReference>
<keyword evidence="6" id="KW-0539">Nucleus</keyword>
<protein>
    <recommendedName>
        <fullName evidence="9">C2H2-type domain-containing protein</fullName>
    </recommendedName>
</protein>
<evidence type="ECO:0000256" key="5">
    <source>
        <dbReference type="ARBA" id="ARBA00022833"/>
    </source>
</evidence>
<gene>
    <name evidence="10" type="ORF">GCK72_022641</name>
</gene>
<accession>A0A6A5FU93</accession>